<keyword evidence="3" id="KW-1185">Reference proteome</keyword>
<evidence type="ECO:0000313" key="3">
    <source>
        <dbReference type="Proteomes" id="UP000012371"/>
    </source>
</evidence>
<dbReference type="Proteomes" id="UP000012371">
    <property type="component" value="Unassembled WGS sequence"/>
</dbReference>
<protein>
    <submittedName>
        <fullName evidence="2">PF07603 family protein</fullName>
    </submittedName>
</protein>
<dbReference type="PROSITE" id="PS51257">
    <property type="entry name" value="PROKAR_LIPOPROTEIN"/>
    <property type="match status" value="1"/>
</dbReference>
<accession>N1W0J8</accession>
<comment type="caution">
    <text evidence="2">The sequence shown here is derived from an EMBL/GenBank/DDBJ whole genome shotgun (WGS) entry which is preliminary data.</text>
</comment>
<evidence type="ECO:0000259" key="1">
    <source>
        <dbReference type="Pfam" id="PF07603"/>
    </source>
</evidence>
<dbReference type="PANTHER" id="PTHR35812:SF1">
    <property type="entry name" value="LIPOPROTEIN"/>
    <property type="match status" value="1"/>
</dbReference>
<organism evidence="2 3">
    <name type="scientific">Leptospira terpstrae serovar Hualin str. LT 11-33 = ATCC 700639</name>
    <dbReference type="NCBI Taxonomy" id="1257025"/>
    <lineage>
        <taxon>Bacteria</taxon>
        <taxon>Pseudomonadati</taxon>
        <taxon>Spirochaetota</taxon>
        <taxon>Spirochaetia</taxon>
        <taxon>Leptospirales</taxon>
        <taxon>Leptospiraceae</taxon>
        <taxon>Leptospira</taxon>
    </lineage>
</organism>
<dbReference type="AlphaFoldDB" id="N1W0J8"/>
<proteinExistence type="predicted"/>
<reference evidence="2" key="1">
    <citation type="submission" date="2013-03" db="EMBL/GenBank/DDBJ databases">
        <authorList>
            <person name="Harkins D.M."/>
            <person name="Durkin A.S."/>
            <person name="Brinkac L.M."/>
            <person name="Haft D.H."/>
            <person name="Selengut J.D."/>
            <person name="Sanka R."/>
            <person name="DePew J."/>
            <person name="Purushe J."/>
            <person name="Hartskeerl R.A."/>
            <person name="Ahmed A."/>
            <person name="van der Linden H."/>
            <person name="Goris M.G.A."/>
            <person name="Vinetz J.M."/>
            <person name="Sutton G.G."/>
            <person name="Nierman W.C."/>
            <person name="Fouts D.E."/>
        </authorList>
    </citation>
    <scope>NUCLEOTIDE SEQUENCE [LARGE SCALE GENOMIC DNA]</scope>
    <source>
        <strain evidence="2">LT 11-33</strain>
    </source>
</reference>
<dbReference type="STRING" id="1257025.LEP1GSC203_1219"/>
<dbReference type="Pfam" id="PF07603">
    <property type="entry name" value="Lcl_C"/>
    <property type="match status" value="2"/>
</dbReference>
<feature type="domain" description="Lcl C-terminal" evidence="1">
    <location>
        <begin position="198"/>
        <end position="322"/>
    </location>
</feature>
<dbReference type="EMBL" id="AOGW02000010">
    <property type="protein sequence ID" value="EMY61206.1"/>
    <property type="molecule type" value="Genomic_DNA"/>
</dbReference>
<feature type="domain" description="Lcl C-terminal" evidence="1">
    <location>
        <begin position="339"/>
        <end position="465"/>
    </location>
</feature>
<gene>
    <name evidence="2" type="ORF">LEP1GSC203_1219</name>
</gene>
<name>N1W0J8_9LEPT</name>
<dbReference type="RefSeq" id="WP_002973869.1">
    <property type="nucleotide sequence ID" value="NZ_AOGW02000010.1"/>
</dbReference>
<dbReference type="OrthoDB" id="341917at2"/>
<dbReference type="PANTHER" id="PTHR35812">
    <property type="entry name" value="LIPOPROTEIN"/>
    <property type="match status" value="1"/>
</dbReference>
<dbReference type="InterPro" id="IPR011460">
    <property type="entry name" value="Lcl_C"/>
</dbReference>
<sequence length="468" mass="51080">MVLFYFRFFLFVFLLLFSFSCQRSEFSNLCDPKTEDYLDSLLLRYINFDETEHCGLVLKVNPPTYLICPPLTPKVNGNFFLENFESDGNRLSFSSNPPLPDGISFSPFSASLQGSYFVWKANRQNFTITASNPKGSASCTYQPAWMGKIPLKTNTTACFDGANNPDPTCTSIPGQDGQLQKGLPQSFIGPTTVAGVEITTDLNTGLIWTSCQIGKSGTGCPTVGPITFSYSGAQSECTSLNAGSGFANRTDWRVPEMEEYTSTFDYSLANPSINQTYFPATDSFNFKSNTSNSAATAAYYPTFIESSIGAGNYGDLHHLRCVSNGPRPTAKRLLDNGNGTITDLDTSLIWQRCTAGQTNLTTCSGGTDLLTTWSSAINYCQGLNLAGKIWRLPNANELRSLLDYYITFGSPGFDPTYFPNTVSSNFWTSTTSPLSSANAFIVHFGSSSGGPDLKSNNTTNRTRCVSDF</sequence>
<evidence type="ECO:0000313" key="2">
    <source>
        <dbReference type="EMBL" id="EMY61206.1"/>
    </source>
</evidence>